<dbReference type="Proteomes" id="UP000006671">
    <property type="component" value="Unassembled WGS sequence"/>
</dbReference>
<dbReference type="GO" id="GO:0060271">
    <property type="term" value="P:cilium assembly"/>
    <property type="evidence" value="ECO:0007669"/>
    <property type="project" value="InterPro"/>
</dbReference>
<evidence type="ECO:0000259" key="9">
    <source>
        <dbReference type="Pfam" id="PF18383"/>
    </source>
</evidence>
<feature type="region of interest" description="Disordered" evidence="8">
    <location>
        <begin position="1"/>
        <end position="35"/>
    </location>
</feature>
<evidence type="ECO:0000256" key="4">
    <source>
        <dbReference type="ARBA" id="ARBA00023069"/>
    </source>
</evidence>
<evidence type="ECO:0000256" key="2">
    <source>
        <dbReference type="ARBA" id="ARBA00022794"/>
    </source>
</evidence>
<comment type="similarity">
    <text evidence="6">Belongs to the IFT81 family.</text>
</comment>
<keyword evidence="11" id="KW-1185">Reference proteome</keyword>
<name>D2V588_NAEGR</name>
<dbReference type="InterPro" id="IPR041146">
    <property type="entry name" value="IFT81_CH"/>
</dbReference>
<dbReference type="Gene3D" id="1.10.418.70">
    <property type="entry name" value="Intraflagellar transport protein 81, N-terminal domain"/>
    <property type="match status" value="1"/>
</dbReference>
<dbReference type="GO" id="GO:0036064">
    <property type="term" value="C:ciliary basal body"/>
    <property type="evidence" value="ECO:0007669"/>
    <property type="project" value="TreeGrafter"/>
</dbReference>
<keyword evidence="2" id="KW-0970">Cilium biogenesis/degradation</keyword>
<dbReference type="GO" id="GO:0015631">
    <property type="term" value="F:tubulin binding"/>
    <property type="evidence" value="ECO:0007669"/>
    <property type="project" value="InterPro"/>
</dbReference>
<evidence type="ECO:0000256" key="3">
    <source>
        <dbReference type="ARBA" id="ARBA00023054"/>
    </source>
</evidence>
<evidence type="ECO:0000313" key="11">
    <source>
        <dbReference type="Proteomes" id="UP000006671"/>
    </source>
</evidence>
<dbReference type="GO" id="GO:0030992">
    <property type="term" value="C:intraciliary transport particle B"/>
    <property type="evidence" value="ECO:0007669"/>
    <property type="project" value="InterPro"/>
</dbReference>
<dbReference type="InterPro" id="IPR029600">
    <property type="entry name" value="IFT81"/>
</dbReference>
<dbReference type="InParanoid" id="D2V588"/>
<dbReference type="EMBL" id="GG738852">
    <property type="protein sequence ID" value="EFC48068.1"/>
    <property type="molecule type" value="Genomic_DNA"/>
</dbReference>
<dbReference type="AlphaFoldDB" id="D2V588"/>
<reference evidence="10 11" key="1">
    <citation type="journal article" date="2010" name="Cell">
        <title>The genome of Naegleria gruberi illuminates early eukaryotic versatility.</title>
        <authorList>
            <person name="Fritz-Laylin L.K."/>
            <person name="Prochnik S.E."/>
            <person name="Ginger M.L."/>
            <person name="Dacks J.B."/>
            <person name="Carpenter M.L."/>
            <person name="Field M.C."/>
            <person name="Kuo A."/>
            <person name="Paredez A."/>
            <person name="Chapman J."/>
            <person name="Pham J."/>
            <person name="Shu S."/>
            <person name="Neupane R."/>
            <person name="Cipriano M."/>
            <person name="Mancuso J."/>
            <person name="Tu H."/>
            <person name="Salamov A."/>
            <person name="Lindquist E."/>
            <person name="Shapiro H."/>
            <person name="Lucas S."/>
            <person name="Grigoriev I.V."/>
            <person name="Cande W.Z."/>
            <person name="Fulton C."/>
            <person name="Rokhsar D.S."/>
            <person name="Dawson S.C."/>
        </authorList>
    </citation>
    <scope>NUCLEOTIDE SEQUENCE [LARGE SCALE GENOMIC DNA]</scope>
    <source>
        <strain evidence="10 11">NEG-M</strain>
    </source>
</reference>
<dbReference type="VEuPathDB" id="AmoebaDB:NAEGRDRAFT_64053"/>
<accession>D2V588</accession>
<dbReference type="InterPro" id="IPR043016">
    <property type="entry name" value="IFT81_N_sf"/>
</dbReference>
<feature type="domain" description="IFT81 calponin homology" evidence="9">
    <location>
        <begin position="41"/>
        <end position="165"/>
    </location>
</feature>
<dbReference type="OrthoDB" id="276029at2759"/>
<dbReference type="Pfam" id="PF18383">
    <property type="entry name" value="IFT81_CH"/>
    <property type="match status" value="1"/>
</dbReference>
<evidence type="ECO:0000256" key="1">
    <source>
        <dbReference type="ARBA" id="ARBA00004138"/>
    </source>
</evidence>
<protein>
    <recommendedName>
        <fullName evidence="9">IFT81 calponin homology domain-containing protein</fullName>
    </recommendedName>
</protein>
<feature type="coiled-coil region" evidence="7">
    <location>
        <begin position="215"/>
        <end position="242"/>
    </location>
</feature>
<dbReference type="STRING" id="5762.D2V588"/>
<dbReference type="RefSeq" id="XP_002680812.1">
    <property type="nucleotide sequence ID" value="XM_002680766.1"/>
</dbReference>
<evidence type="ECO:0000256" key="6">
    <source>
        <dbReference type="ARBA" id="ARBA00043983"/>
    </source>
</evidence>
<dbReference type="PANTHER" id="PTHR15614">
    <property type="entry name" value="INTRAFLAGELLAR TRANSPORT PROTEIN 81 HOMOLOG"/>
    <property type="match status" value="1"/>
</dbReference>
<proteinExistence type="inferred from homology"/>
<dbReference type="GO" id="GO:0042073">
    <property type="term" value="P:intraciliary transport"/>
    <property type="evidence" value="ECO:0007669"/>
    <property type="project" value="InterPro"/>
</dbReference>
<keyword evidence="5" id="KW-0966">Cell projection</keyword>
<evidence type="ECO:0000256" key="5">
    <source>
        <dbReference type="ARBA" id="ARBA00023273"/>
    </source>
</evidence>
<keyword evidence="3 7" id="KW-0175">Coiled coil</keyword>
<dbReference type="GeneID" id="8849681"/>
<comment type="subcellular location">
    <subcellularLocation>
        <location evidence="1">Cell projection</location>
        <location evidence="1">Cilium</location>
    </subcellularLocation>
</comment>
<gene>
    <name evidence="10" type="ORF">NAEGRDRAFT_64053</name>
</gene>
<dbReference type="KEGG" id="ngr:NAEGRDRAFT_64053"/>
<evidence type="ECO:0000256" key="8">
    <source>
        <dbReference type="SAM" id="MobiDB-lite"/>
    </source>
</evidence>
<keyword evidence="4" id="KW-0969">Cilium</keyword>
<evidence type="ECO:0000256" key="7">
    <source>
        <dbReference type="SAM" id="Coils"/>
    </source>
</evidence>
<evidence type="ECO:0000313" key="10">
    <source>
        <dbReference type="EMBL" id="EFC48068.1"/>
    </source>
</evidence>
<dbReference type="eggNOG" id="ENOG502QSBR">
    <property type="taxonomic scope" value="Eukaryota"/>
</dbReference>
<dbReference type="PANTHER" id="PTHR15614:SF2">
    <property type="entry name" value="INTRAFLAGELLAR TRANSPORT PROTEIN 81 HOMOLOG"/>
    <property type="match status" value="1"/>
</dbReference>
<sequence length="273" mass="31242">MFSNNVEQPPPTARSAMPGSRATTRGGARGVSFREQGHGSEEIEVMVQTLNKHLKMNLTLVSFDELSSSKPSRLLEVLNSLVGYLSPEYKADISKESPEVTFQRISQFLVVILGMKNLRQENQNELAQGMVNGDRKTLYPILFSICSKIEDMQKRVYLAKYMVEIKVPDEFLMDQEVSSVFQQYKQLIQTFKTTHQQTTALRDSTQDPEQIKQRILKMERDKEQLKVKSEELTKKMRELSLNREGITNSNNLRQAFGKSDAFSQQQGVDRLVL</sequence>
<organism evidence="11">
    <name type="scientific">Naegleria gruberi</name>
    <name type="common">Amoeba</name>
    <dbReference type="NCBI Taxonomy" id="5762"/>
    <lineage>
        <taxon>Eukaryota</taxon>
        <taxon>Discoba</taxon>
        <taxon>Heterolobosea</taxon>
        <taxon>Tetramitia</taxon>
        <taxon>Eutetramitia</taxon>
        <taxon>Vahlkampfiidae</taxon>
        <taxon>Naegleria</taxon>
    </lineage>
</organism>